<dbReference type="AlphaFoldDB" id="A0A166IZM1"/>
<dbReference type="Proteomes" id="UP000076532">
    <property type="component" value="Unassembled WGS sequence"/>
</dbReference>
<feature type="domain" description="Ubiquitin-like" evidence="1">
    <location>
        <begin position="7"/>
        <end position="77"/>
    </location>
</feature>
<dbReference type="Pfam" id="PF00240">
    <property type="entry name" value="ubiquitin"/>
    <property type="match status" value="2"/>
</dbReference>
<dbReference type="InterPro" id="IPR029071">
    <property type="entry name" value="Ubiquitin-like_domsf"/>
</dbReference>
<reference evidence="2 3" key="1">
    <citation type="journal article" date="2016" name="Mol. Biol. Evol.">
        <title>Comparative Genomics of Early-Diverging Mushroom-Forming Fungi Provides Insights into the Origins of Lignocellulose Decay Capabilities.</title>
        <authorList>
            <person name="Nagy L.G."/>
            <person name="Riley R."/>
            <person name="Tritt A."/>
            <person name="Adam C."/>
            <person name="Daum C."/>
            <person name="Floudas D."/>
            <person name="Sun H."/>
            <person name="Yadav J.S."/>
            <person name="Pangilinan J."/>
            <person name="Larsson K.H."/>
            <person name="Matsuura K."/>
            <person name="Barry K."/>
            <person name="Labutti K."/>
            <person name="Kuo R."/>
            <person name="Ohm R.A."/>
            <person name="Bhattacharya S.S."/>
            <person name="Shirouzu T."/>
            <person name="Yoshinaga Y."/>
            <person name="Martin F.M."/>
            <person name="Grigoriev I.V."/>
            <person name="Hibbett D.S."/>
        </authorList>
    </citation>
    <scope>NUCLEOTIDE SEQUENCE [LARGE SCALE GENOMIC DNA]</scope>
    <source>
        <strain evidence="2 3">CBS 109695</strain>
    </source>
</reference>
<dbReference type="PANTHER" id="PTHR10677:SF3">
    <property type="entry name" value="FI07626P-RELATED"/>
    <property type="match status" value="1"/>
</dbReference>
<name>A0A166IZM1_9AGAM</name>
<dbReference type="InterPro" id="IPR000626">
    <property type="entry name" value="Ubiquitin-like_dom"/>
</dbReference>
<dbReference type="GO" id="GO:0005829">
    <property type="term" value="C:cytosol"/>
    <property type="evidence" value="ECO:0007669"/>
    <property type="project" value="TreeGrafter"/>
</dbReference>
<dbReference type="Gene3D" id="1.25.40.10">
    <property type="entry name" value="Tetratricopeptide repeat domain"/>
    <property type="match status" value="2"/>
</dbReference>
<feature type="domain" description="Ubiquitin-like" evidence="1">
    <location>
        <begin position="171"/>
        <end position="247"/>
    </location>
</feature>
<dbReference type="InterPro" id="IPR015496">
    <property type="entry name" value="Ubiquilin"/>
</dbReference>
<dbReference type="GO" id="GO:0031593">
    <property type="term" value="F:polyubiquitin modification-dependent protein binding"/>
    <property type="evidence" value="ECO:0007669"/>
    <property type="project" value="TreeGrafter"/>
</dbReference>
<dbReference type="GO" id="GO:0006511">
    <property type="term" value="P:ubiquitin-dependent protein catabolic process"/>
    <property type="evidence" value="ECO:0007669"/>
    <property type="project" value="TreeGrafter"/>
</dbReference>
<evidence type="ECO:0000259" key="1">
    <source>
        <dbReference type="PROSITE" id="PS50053"/>
    </source>
</evidence>
<dbReference type="SMART" id="SM00213">
    <property type="entry name" value="UBQ"/>
    <property type="match status" value="2"/>
</dbReference>
<dbReference type="SUPFAM" id="SSF48452">
    <property type="entry name" value="TPR-like"/>
    <property type="match status" value="1"/>
</dbReference>
<keyword evidence="3" id="KW-1185">Reference proteome</keyword>
<evidence type="ECO:0000313" key="2">
    <source>
        <dbReference type="EMBL" id="KZP20335.1"/>
    </source>
</evidence>
<dbReference type="CDD" id="cd17039">
    <property type="entry name" value="Ubl_ubiquitin_like"/>
    <property type="match status" value="3"/>
</dbReference>
<sequence length="737" mass="81806">MQTPTTIHITARTFTGKSFPIDVEPTHTVDELKALILAAGQGKHVKVPGLEYKGHELRDTRRVDHYGLAANDVLHIVPPSKVPKIALELVREDGSVFDITVSSGITVAKLKEEIDIEENIAVRQLKLVNSQRDGDGEEVVTLLEVQDDKAISEYSLEGQKVLVDVSALSVIDILVSVDDRIEDAEGSRIGVVVRLDQTMGSFKELLLNRHSFHCAEHSLILNGHELKDDEQTLGDLGVVRGCTVHAVAAVQFSVVTLAGKYYGFTLKATRRISYIRKLLREVDADVGDQDDCAFSLDGVHMLLESHTLWDLNIYFGTAFILKDRRFITLFIQYFGLASNFHERLGMKFDDKISIDGSASLDDLRAQILGTVPSSAKWIFQPPNQVYLSHRRRPLDGTRTIREERLKCGDVVDITLLPLERRIPEEVEEREQMDSDISLLAAHLSHLGGGYYARFERLADLADLENAITMEQQALALTPDGHPDKPARLTALGFSYDTRFERLGDLADIENAITAEMQALALTQDGHPDKPGHLIALGCSYYMRFERLGDLADLENAITTETQALALTLDGHPDKPDHLSLLGVSYSARFERLGDLADLENAITTQQQALALTSDNPDYLSLLGASYSTRFERLGDLADLENVITTQQQALALAPDDHPAKPAHLADLSTSYSARFKRLGDLTDLENAITMGQRVLVLTPNDHRHRPARVSNHSGNYYARFKRLGDPTDLENAIMTAK</sequence>
<accession>A0A166IZM1</accession>
<dbReference type="STRING" id="436010.A0A166IZM1"/>
<dbReference type="PANTHER" id="PTHR10677">
    <property type="entry name" value="UBIQUILIN"/>
    <property type="match status" value="1"/>
</dbReference>
<dbReference type="OrthoDB" id="2332596at2759"/>
<dbReference type="SUPFAM" id="SSF54236">
    <property type="entry name" value="Ubiquitin-like"/>
    <property type="match status" value="3"/>
</dbReference>
<dbReference type="Gene3D" id="3.10.20.90">
    <property type="entry name" value="Phosphatidylinositol 3-kinase Catalytic Subunit, Chain A, domain 1"/>
    <property type="match status" value="3"/>
</dbReference>
<dbReference type="EMBL" id="KV417556">
    <property type="protein sequence ID" value="KZP20335.1"/>
    <property type="molecule type" value="Genomic_DNA"/>
</dbReference>
<organism evidence="2 3">
    <name type="scientific">Athelia psychrophila</name>
    <dbReference type="NCBI Taxonomy" id="1759441"/>
    <lineage>
        <taxon>Eukaryota</taxon>
        <taxon>Fungi</taxon>
        <taxon>Dikarya</taxon>
        <taxon>Basidiomycota</taxon>
        <taxon>Agaricomycotina</taxon>
        <taxon>Agaricomycetes</taxon>
        <taxon>Agaricomycetidae</taxon>
        <taxon>Atheliales</taxon>
        <taxon>Atheliaceae</taxon>
        <taxon>Athelia</taxon>
    </lineage>
</organism>
<gene>
    <name evidence="2" type="ORF">FIBSPDRAFT_1044972</name>
</gene>
<proteinExistence type="predicted"/>
<dbReference type="PROSITE" id="PS50053">
    <property type="entry name" value="UBIQUITIN_2"/>
    <property type="match status" value="2"/>
</dbReference>
<protein>
    <recommendedName>
        <fullName evidence="1">Ubiquitin-like domain-containing protein</fullName>
    </recommendedName>
</protein>
<dbReference type="InterPro" id="IPR011990">
    <property type="entry name" value="TPR-like_helical_dom_sf"/>
</dbReference>
<evidence type="ECO:0000313" key="3">
    <source>
        <dbReference type="Proteomes" id="UP000076532"/>
    </source>
</evidence>